<dbReference type="AlphaFoldDB" id="A0A9P8A030"/>
<evidence type="ECO:0000313" key="2">
    <source>
        <dbReference type="Proteomes" id="UP000717515"/>
    </source>
</evidence>
<comment type="caution">
    <text evidence="1">The sequence shown here is derived from an EMBL/GenBank/DDBJ whole genome shotgun (WGS) entry which is preliminary data.</text>
</comment>
<evidence type="ECO:0000313" key="1">
    <source>
        <dbReference type="EMBL" id="KAG9319949.1"/>
    </source>
</evidence>
<dbReference type="Proteomes" id="UP000717515">
    <property type="component" value="Unassembled WGS sequence"/>
</dbReference>
<accession>A0A9P8A030</accession>
<proteinExistence type="predicted"/>
<dbReference type="EMBL" id="JAIFTL010000349">
    <property type="protein sequence ID" value="KAG9319949.1"/>
    <property type="molecule type" value="Genomic_DNA"/>
</dbReference>
<protein>
    <submittedName>
        <fullName evidence="1">Uncharacterized protein</fullName>
    </submittedName>
</protein>
<name>A0A9P8A030_MORAP</name>
<gene>
    <name evidence="1" type="ORF">KVV02_004701</name>
</gene>
<sequence>MNPAQTSPELAIVCRILQQAAVPIPVPAHFDQQWTPAYIRQCFQWTDHLAFMLSLHAAASDPLPEQESEAVSIIRSYLGMQQEGSTQQEESSTALLGPLPSLQELVSPTTALRTRLLRNPTLSPMARMEILRLEIKSRDLVSLDQACTSGLGSETMSLVNETALESLIAGVHSHFAQLSRLDAMDTTVQVAKDVLSDLSAETIDRKAKASVIFSRVRDHPTTSRCIENVLFKLQEYVETSRSEAMDVIKHLRIMANSASKKQMASTGHDESVDWSAFADQLHALERD</sequence>
<organism evidence="1 2">
    <name type="scientific">Mortierella alpina</name>
    <name type="common">Oleaginous fungus</name>
    <name type="synonym">Mortierella renispora</name>
    <dbReference type="NCBI Taxonomy" id="64518"/>
    <lineage>
        <taxon>Eukaryota</taxon>
        <taxon>Fungi</taxon>
        <taxon>Fungi incertae sedis</taxon>
        <taxon>Mucoromycota</taxon>
        <taxon>Mortierellomycotina</taxon>
        <taxon>Mortierellomycetes</taxon>
        <taxon>Mortierellales</taxon>
        <taxon>Mortierellaceae</taxon>
        <taxon>Mortierella</taxon>
    </lineage>
</organism>
<reference evidence="1" key="1">
    <citation type="submission" date="2021-07" db="EMBL/GenBank/DDBJ databases">
        <title>Draft genome of Mortierella alpina, strain LL118, isolated from an aspen leaf litter sample.</title>
        <authorList>
            <person name="Yang S."/>
            <person name="Vinatzer B.A."/>
        </authorList>
    </citation>
    <scope>NUCLEOTIDE SEQUENCE</scope>
    <source>
        <strain evidence="1">LL118</strain>
    </source>
</reference>